<dbReference type="Proteomes" id="UP001629462">
    <property type="component" value="Unassembled WGS sequence"/>
</dbReference>
<organism evidence="1 2">
    <name type="scientific">Caballeronia jiangsuensis</name>
    <dbReference type="NCBI Taxonomy" id="1458357"/>
    <lineage>
        <taxon>Bacteria</taxon>
        <taxon>Pseudomonadati</taxon>
        <taxon>Pseudomonadota</taxon>
        <taxon>Betaproteobacteria</taxon>
        <taxon>Burkholderiales</taxon>
        <taxon>Burkholderiaceae</taxon>
        <taxon>Caballeronia</taxon>
    </lineage>
</organism>
<dbReference type="EMBL" id="JAQQDB010000009">
    <property type="protein sequence ID" value="MFM0518043.1"/>
    <property type="molecule type" value="Genomic_DNA"/>
</dbReference>
<protein>
    <recommendedName>
        <fullName evidence="3">YD repeat-containing protein</fullName>
    </recommendedName>
</protein>
<name>A0ABW9CHW9_9BURK</name>
<proteinExistence type="predicted"/>
<evidence type="ECO:0000313" key="1">
    <source>
        <dbReference type="EMBL" id="MFM0518043.1"/>
    </source>
</evidence>
<sequence length="70" mass="7524">MTRILPSDLVTDSTGQYVFSPNSCAHVYTYAASGNIDTDTATDTATGNAFKQTYTYTNGNMTASSAWVKQ</sequence>
<comment type="caution">
    <text evidence="1">The sequence shown here is derived from an EMBL/GenBank/DDBJ whole genome shotgun (WGS) entry which is preliminary data.</text>
</comment>
<accession>A0ABW9CHW9</accession>
<keyword evidence="2" id="KW-1185">Reference proteome</keyword>
<gene>
    <name evidence="1" type="ORF">PQR08_11485</name>
</gene>
<evidence type="ECO:0008006" key="3">
    <source>
        <dbReference type="Google" id="ProtNLM"/>
    </source>
</evidence>
<reference evidence="1 2" key="1">
    <citation type="journal article" date="2024" name="Chem. Sci.">
        <title>Discovery of megapolipeptins by genome mining of a Burkholderiales bacteria collection.</title>
        <authorList>
            <person name="Paulo B.S."/>
            <person name="Recchia M.J.J."/>
            <person name="Lee S."/>
            <person name="Fergusson C.H."/>
            <person name="Romanowski S.B."/>
            <person name="Hernandez A."/>
            <person name="Krull N."/>
            <person name="Liu D.Y."/>
            <person name="Cavanagh H."/>
            <person name="Bos A."/>
            <person name="Gray C.A."/>
            <person name="Murphy B.T."/>
            <person name="Linington R.G."/>
            <person name="Eustaquio A.S."/>
        </authorList>
    </citation>
    <scope>NUCLEOTIDE SEQUENCE [LARGE SCALE GENOMIC DNA]</scope>
    <source>
        <strain evidence="1 2">RL17-374-BIF-D</strain>
    </source>
</reference>
<evidence type="ECO:0000313" key="2">
    <source>
        <dbReference type="Proteomes" id="UP001629462"/>
    </source>
</evidence>
<dbReference type="RefSeq" id="WP_408161298.1">
    <property type="nucleotide sequence ID" value="NZ_JAQQDB010000009.1"/>
</dbReference>